<keyword evidence="1" id="KW-0175">Coiled coil</keyword>
<proteinExistence type="predicted"/>
<reference evidence="3 4" key="2">
    <citation type="submission" date="2016-08" db="EMBL/GenBank/DDBJ databases">
        <title>Pervasive Adenine N6-methylation of Active Genes in Fungi.</title>
        <authorList>
            <consortium name="DOE Joint Genome Institute"/>
            <person name="Mondo S.J."/>
            <person name="Dannebaum R.O."/>
            <person name="Kuo R.C."/>
            <person name="Labutti K."/>
            <person name="Haridas S."/>
            <person name="Kuo A."/>
            <person name="Salamov A."/>
            <person name="Ahrendt S.R."/>
            <person name="Lipzen A."/>
            <person name="Sullivan W."/>
            <person name="Andreopoulos W.B."/>
            <person name="Clum A."/>
            <person name="Lindquist E."/>
            <person name="Daum C."/>
            <person name="Ramamoorthy G.K."/>
            <person name="Gryganskyi A."/>
            <person name="Culley D."/>
            <person name="Magnuson J.K."/>
            <person name="James T.Y."/>
            <person name="O'Malley M.A."/>
            <person name="Stajich J.E."/>
            <person name="Spatafora J.W."/>
            <person name="Visel A."/>
            <person name="Grigoriev I.V."/>
        </authorList>
    </citation>
    <scope>NUCLEOTIDE SEQUENCE [LARGE SCALE GENOMIC DNA]</scope>
    <source>
        <strain evidence="4">finn</strain>
    </source>
</reference>
<dbReference type="AlphaFoldDB" id="A0A1Y1UVH3"/>
<evidence type="ECO:0000256" key="2">
    <source>
        <dbReference type="SAM" id="SignalP"/>
    </source>
</evidence>
<keyword evidence="4" id="KW-1185">Reference proteome</keyword>
<reference evidence="3 4" key="1">
    <citation type="submission" date="2016-08" db="EMBL/GenBank/DDBJ databases">
        <title>Genomes of anaerobic fungi encode conserved fungal cellulosomes for biomass hydrolysis.</title>
        <authorList>
            <consortium name="DOE Joint Genome Institute"/>
            <person name="Haitjema C.H."/>
            <person name="Gilmore S.P."/>
            <person name="Henske J.K."/>
            <person name="Solomon K.V."/>
            <person name="De Groot R."/>
            <person name="Kuo A."/>
            <person name="Mondo S.J."/>
            <person name="Salamov A.A."/>
            <person name="Labutti K."/>
            <person name="Zhao Z."/>
            <person name="Chiniquy J."/>
            <person name="Barry K."/>
            <person name="Brewer H.M."/>
            <person name="Purvine S.O."/>
            <person name="Wright A.T."/>
            <person name="Boxma B."/>
            <person name="Van Alen T."/>
            <person name="Hackstein J.H."/>
            <person name="Baker S.E."/>
            <person name="Grigoriev I.V."/>
            <person name="O'Malley M.A."/>
        </authorList>
    </citation>
    <scope>NUCLEOTIDE SEQUENCE [LARGE SCALE GENOMIC DNA]</scope>
    <source>
        <strain evidence="4">finn</strain>
    </source>
</reference>
<feature type="chain" id="PRO_5012372550" evidence="2">
    <location>
        <begin position="21"/>
        <end position="1275"/>
    </location>
</feature>
<protein>
    <submittedName>
        <fullName evidence="3">Uncharacterized protein</fullName>
    </submittedName>
</protein>
<keyword evidence="2" id="KW-0732">Signal</keyword>
<name>A0A1Y1UVH3_9FUNG</name>
<dbReference type="OrthoDB" id="10457360at2759"/>
<dbReference type="Proteomes" id="UP000193719">
    <property type="component" value="Unassembled WGS sequence"/>
</dbReference>
<dbReference type="EMBL" id="MCFH01000083">
    <property type="protein sequence ID" value="ORX41588.1"/>
    <property type="molecule type" value="Genomic_DNA"/>
</dbReference>
<feature type="coiled-coil region" evidence="1">
    <location>
        <begin position="1131"/>
        <end position="1170"/>
    </location>
</feature>
<evidence type="ECO:0000256" key="1">
    <source>
        <dbReference type="SAM" id="Coils"/>
    </source>
</evidence>
<accession>A0A1Y1UVH3</accession>
<comment type="caution">
    <text evidence="3">The sequence shown here is derived from an EMBL/GenBank/DDBJ whole genome shotgun (WGS) entry which is preliminary data.</text>
</comment>
<gene>
    <name evidence="3" type="ORF">BCR36DRAFT_375209</name>
</gene>
<sequence>MKFFYFILILLFIIKVYSSAHDHMKELFAILTYAVSDDDGNIVMDVDSNNKKIELKVNVSGQTGHDIIIDIKDIIPNLRNNKVTFSKLHDLADTIYNTYFPTGTNPADIINSYDLINVLTKSTNNNPISLFLGLENKEINYLSKSNINKHIYNYIKNKSINDLKGNQNQPVNINNPSNKLTLNTNNSNYSSKSDLIAAIAAQCINASIFCKDIHFESTRDFDKNNNDKLNTFIITTKNGNTIKHSFIIDDGELKILSHPFTLIETKDSNNNIIYSVDSSFSPNSITYNDVINYNNGYHKHYTTSNRVQDPGIGIIYQFGTILEKNGNRYDPNNSNDPSYFVNDNTLNSISVKGYIAKNSVLTSPANINPDDNIVCSKSNPVYKKLEGIILEFIKERQSKGLISQTKLEKINNLTKILSILKMFPIKTNNKFEGIVKENNHIIELKNTLSFSQSIQSLINTGNLCTFNKLRKRAGESCQRSSLLVTDFDVNNPLINTLIMVRDKKINSNILLDDDIYINDNNDNDDNDNENDDNDYDNENNEKIKYLSLKKLYKNAEKINDVWDGLVNDYIKNIDQFSEKESIEFIKNFNEFINGCRNNISKSEISNNKFIENINEDDINKLEVNLQKVKDIHEKYHETNLIDDNGDDLINDIEFNKNSQSKLYKDKLIENINNSYNLLNENSEEMHICMLFNFGKDNKEFDEDRTKEVDLLCEDIENMNINEKDKEEFKNKLLYLFNEFDKLWSVFEEDNSNSDEIKNNSEVVLKLRNAYAKKLKKEFFYDNDVQSIQLIDDSNIKSTNIINLDHVNADKDNFIDYISNDINSKPYIKLFFDNLKIKVLMLGENKDQLSEDIFNNMKLLENNIMKKIQNMKEYSSAEGHFEEADHLLELINNYNDLVSVCIHENKVNNDGITDDINPIDIESDNELKNRLNYIATKKANEGINKIFKENPEKFNNEENKERFEDFINTAGDDSIKFTFGNDSVNKGTLKDYNRFLKTPVNSEGEALVKIIENSSNEYGISEISDSAKLKINLVKNASPMSRDPKDIDEVVSVSNKLVSISKNWSNIETYQEHNFRTFMNFIESVNKYDDYAVGDVEKVKDNEDGFIDLKSIYNNNEKNLEIRNYHDLFSNMNDLLLEINEFENSLNAVEKEQVKENLNEIKGNIDNAMNELYKHIKGAKFKLCESAGRENSEQFSKAINEFNEISSGAKMLFNTHSKLTNGDNSNNSNDLESKLSNLNKLGSVNSTNNKLSLKNKLKNKVLKLMKKAIRKTKRFT</sequence>
<evidence type="ECO:0000313" key="3">
    <source>
        <dbReference type="EMBL" id="ORX41588.1"/>
    </source>
</evidence>
<feature type="signal peptide" evidence="2">
    <location>
        <begin position="1"/>
        <end position="20"/>
    </location>
</feature>
<organism evidence="3 4">
    <name type="scientific">Piromyces finnis</name>
    <dbReference type="NCBI Taxonomy" id="1754191"/>
    <lineage>
        <taxon>Eukaryota</taxon>
        <taxon>Fungi</taxon>
        <taxon>Fungi incertae sedis</taxon>
        <taxon>Chytridiomycota</taxon>
        <taxon>Chytridiomycota incertae sedis</taxon>
        <taxon>Neocallimastigomycetes</taxon>
        <taxon>Neocallimastigales</taxon>
        <taxon>Neocallimastigaceae</taxon>
        <taxon>Piromyces</taxon>
    </lineage>
</organism>
<evidence type="ECO:0000313" key="4">
    <source>
        <dbReference type="Proteomes" id="UP000193719"/>
    </source>
</evidence>